<dbReference type="GO" id="GO:0008476">
    <property type="term" value="F:protein-tyrosine sulfotransferase activity"/>
    <property type="evidence" value="ECO:0007669"/>
    <property type="project" value="InterPro"/>
</dbReference>
<dbReference type="AlphaFoldDB" id="A0A2S6NC71"/>
<evidence type="ECO:0000256" key="1">
    <source>
        <dbReference type="ARBA" id="ARBA00022679"/>
    </source>
</evidence>
<dbReference type="OrthoDB" id="9800698at2"/>
<evidence type="ECO:0000313" key="3">
    <source>
        <dbReference type="Proteomes" id="UP000239724"/>
    </source>
</evidence>
<sequence length="604" mass="68518">MDPNSLCPCDSGLRYSSCCALSSTTPPLPDSLRHLVPLVQRAVQAHRNGDRPTAERLCLDVLELVPVERDALRLLYEIRKAGGQRSAAEALIRRLVALDPNDFQATNELTLLLLDDGRLVEAELQARNAVRIAPENAQAHNLMGMVLTEAHKPQPGEHHYRRALALSGMRNPILLANLAWNLKNQGKMQAARQLYEESVASAPDVPQTLLGWARLEEADRQFDRASVILDRAERLFPDDPRLRLARAVLLGRMRRYEQALEVLNGIAGTSRTGELGPNELLEQGALLDQMGRYDEAFAAFEAGKRLARLQTGECYQAEQAGQLAERLRRFFTARRIGILPRAAGLDTLPQPIFILGFPRSGTTLVEQTLSAHPRISAGDELPFINEIAAIMPRIFDSPLGYPEALSELWMADHCRGLESFRDYYFDKVRQRDFVEPEAAWFTDKMPLNEMHLGLIALLFPAAPLIHVLRHPLDVVLSVFANRLTHGFFCASELETAARHYVLVMDLVDHYRHEMTLRYLPVRYEDIVDCQEASVRRMLGFIGEPFDDRCLRFHENRRYARTASYAQVAEKLYSRSRFRYRNYLAQLESVIPILQPVIHRLGYTV</sequence>
<comment type="caution">
    <text evidence="2">The sequence shown here is derived from an EMBL/GenBank/DDBJ whole genome shotgun (WGS) entry which is preliminary data.</text>
</comment>
<dbReference type="InterPro" id="IPR027417">
    <property type="entry name" value="P-loop_NTPase"/>
</dbReference>
<organism evidence="2 3">
    <name type="scientific">Rhodopila globiformis</name>
    <name type="common">Rhodopseudomonas globiformis</name>
    <dbReference type="NCBI Taxonomy" id="1071"/>
    <lineage>
        <taxon>Bacteria</taxon>
        <taxon>Pseudomonadati</taxon>
        <taxon>Pseudomonadota</taxon>
        <taxon>Alphaproteobacteria</taxon>
        <taxon>Acetobacterales</taxon>
        <taxon>Acetobacteraceae</taxon>
        <taxon>Rhodopila</taxon>
    </lineage>
</organism>
<dbReference type="InterPro" id="IPR019734">
    <property type="entry name" value="TPR_rpt"/>
</dbReference>
<name>A0A2S6NC71_RHOGL</name>
<dbReference type="SMART" id="SM00028">
    <property type="entry name" value="TPR"/>
    <property type="match status" value="5"/>
</dbReference>
<dbReference type="Proteomes" id="UP000239724">
    <property type="component" value="Unassembled WGS sequence"/>
</dbReference>
<keyword evidence="1" id="KW-0808">Transferase</keyword>
<dbReference type="PANTHER" id="PTHR12788:SF10">
    <property type="entry name" value="PROTEIN-TYROSINE SULFOTRANSFERASE"/>
    <property type="match status" value="1"/>
</dbReference>
<dbReference type="InterPro" id="IPR026634">
    <property type="entry name" value="TPST-like"/>
</dbReference>
<dbReference type="SUPFAM" id="SSF52540">
    <property type="entry name" value="P-loop containing nucleoside triphosphate hydrolases"/>
    <property type="match status" value="1"/>
</dbReference>
<protein>
    <submittedName>
        <fullName evidence="2">Pilus assembly protein</fullName>
    </submittedName>
</protein>
<dbReference type="Gene3D" id="1.25.40.10">
    <property type="entry name" value="Tetratricopeptide repeat domain"/>
    <property type="match status" value="1"/>
</dbReference>
<gene>
    <name evidence="2" type="ORF">CCS01_16000</name>
</gene>
<dbReference type="Gene3D" id="3.40.50.300">
    <property type="entry name" value="P-loop containing nucleotide triphosphate hydrolases"/>
    <property type="match status" value="1"/>
</dbReference>
<dbReference type="Pfam" id="PF13469">
    <property type="entry name" value="Sulfotransfer_3"/>
    <property type="match status" value="1"/>
</dbReference>
<dbReference type="SUPFAM" id="SSF48452">
    <property type="entry name" value="TPR-like"/>
    <property type="match status" value="1"/>
</dbReference>
<dbReference type="InterPro" id="IPR011990">
    <property type="entry name" value="TPR-like_helical_dom_sf"/>
</dbReference>
<keyword evidence="3" id="KW-1185">Reference proteome</keyword>
<reference evidence="2 3" key="1">
    <citation type="journal article" date="2018" name="Arch. Microbiol.">
        <title>New insights into the metabolic potential of the phototrophic purple bacterium Rhodopila globiformis DSM 161(T) from its draft genome sequence and evidence for a vanadium-dependent nitrogenase.</title>
        <authorList>
            <person name="Imhoff J.F."/>
            <person name="Rahn T."/>
            <person name="Kunzel S."/>
            <person name="Neulinger S.C."/>
        </authorList>
    </citation>
    <scope>NUCLEOTIDE SEQUENCE [LARGE SCALE GENOMIC DNA]</scope>
    <source>
        <strain evidence="2 3">DSM 161</strain>
    </source>
</reference>
<evidence type="ECO:0000313" key="2">
    <source>
        <dbReference type="EMBL" id="PPQ32213.1"/>
    </source>
</evidence>
<dbReference type="Pfam" id="PF14559">
    <property type="entry name" value="TPR_19"/>
    <property type="match status" value="1"/>
</dbReference>
<proteinExistence type="predicted"/>
<dbReference type="EMBL" id="NHRY01000173">
    <property type="protein sequence ID" value="PPQ32213.1"/>
    <property type="molecule type" value="Genomic_DNA"/>
</dbReference>
<accession>A0A2S6NC71</accession>
<dbReference type="PANTHER" id="PTHR12788">
    <property type="entry name" value="PROTEIN-TYROSINE SULFOTRANSFERASE 2"/>
    <property type="match status" value="1"/>
</dbReference>